<evidence type="ECO:0000259" key="2">
    <source>
        <dbReference type="PROSITE" id="PS50994"/>
    </source>
</evidence>
<organism evidence="3">
    <name type="scientific">Cacopsylla melanoneura</name>
    <dbReference type="NCBI Taxonomy" id="428564"/>
    <lineage>
        <taxon>Eukaryota</taxon>
        <taxon>Metazoa</taxon>
        <taxon>Ecdysozoa</taxon>
        <taxon>Arthropoda</taxon>
        <taxon>Hexapoda</taxon>
        <taxon>Insecta</taxon>
        <taxon>Pterygota</taxon>
        <taxon>Neoptera</taxon>
        <taxon>Paraneoptera</taxon>
        <taxon>Hemiptera</taxon>
        <taxon>Sternorrhyncha</taxon>
        <taxon>Psylloidea</taxon>
        <taxon>Psyllidae</taxon>
        <taxon>Psyllinae</taxon>
        <taxon>Cacopsylla</taxon>
    </lineage>
</organism>
<dbReference type="FunFam" id="3.30.420.10:FF:000063">
    <property type="entry name" value="Retrovirus-related Pol polyprotein from transposon 297-like Protein"/>
    <property type="match status" value="1"/>
</dbReference>
<dbReference type="AlphaFoldDB" id="A0A8D8SKP3"/>
<dbReference type="SUPFAM" id="SSF53098">
    <property type="entry name" value="Ribonuclease H-like"/>
    <property type="match status" value="1"/>
</dbReference>
<protein>
    <recommendedName>
        <fullName evidence="1">RNA-directed DNA polymerase</fullName>
        <ecNumber evidence="1">2.7.7.49</ecNumber>
    </recommendedName>
</protein>
<dbReference type="GO" id="GO:0003964">
    <property type="term" value="F:RNA-directed DNA polymerase activity"/>
    <property type="evidence" value="ECO:0007669"/>
    <property type="project" value="UniProtKB-EC"/>
</dbReference>
<name>A0A8D8SKP3_9HEMI</name>
<reference evidence="3" key="1">
    <citation type="submission" date="2021-05" db="EMBL/GenBank/DDBJ databases">
        <authorList>
            <person name="Alioto T."/>
            <person name="Alioto T."/>
            <person name="Gomez Garrido J."/>
        </authorList>
    </citation>
    <scope>NUCLEOTIDE SEQUENCE</scope>
</reference>
<proteinExistence type="predicted"/>
<dbReference type="PANTHER" id="PTHR37984:SF5">
    <property type="entry name" value="PROTEIN NYNRIN-LIKE"/>
    <property type="match status" value="1"/>
</dbReference>
<dbReference type="Pfam" id="PF17921">
    <property type="entry name" value="Integrase_H2C2"/>
    <property type="match status" value="1"/>
</dbReference>
<dbReference type="Pfam" id="PF00665">
    <property type="entry name" value="rve"/>
    <property type="match status" value="1"/>
</dbReference>
<accession>A0A8D8SKP3</accession>
<dbReference type="InterPro" id="IPR012337">
    <property type="entry name" value="RNaseH-like_sf"/>
</dbReference>
<dbReference type="GO" id="GO:0015074">
    <property type="term" value="P:DNA integration"/>
    <property type="evidence" value="ECO:0007669"/>
    <property type="project" value="InterPro"/>
</dbReference>
<dbReference type="EC" id="2.7.7.49" evidence="1"/>
<dbReference type="InterPro" id="IPR036397">
    <property type="entry name" value="RNaseH_sf"/>
</dbReference>
<dbReference type="InterPro" id="IPR050951">
    <property type="entry name" value="Retrovirus_Pol_polyprotein"/>
</dbReference>
<dbReference type="EMBL" id="HBUF01222270">
    <property type="protein sequence ID" value="CAG6669930.1"/>
    <property type="molecule type" value="Transcribed_RNA"/>
</dbReference>
<dbReference type="InterPro" id="IPR041588">
    <property type="entry name" value="Integrase_H2C2"/>
</dbReference>
<dbReference type="InterPro" id="IPR001584">
    <property type="entry name" value="Integrase_cat-core"/>
</dbReference>
<dbReference type="PANTHER" id="PTHR37984">
    <property type="entry name" value="PROTEIN CBG26694"/>
    <property type="match status" value="1"/>
</dbReference>
<feature type="domain" description="Integrase catalytic" evidence="2">
    <location>
        <begin position="66"/>
        <end position="218"/>
    </location>
</feature>
<evidence type="ECO:0000313" key="3">
    <source>
        <dbReference type="EMBL" id="CAG6669930.1"/>
    </source>
</evidence>
<dbReference type="Gene3D" id="3.30.420.10">
    <property type="entry name" value="Ribonuclease H-like superfamily/Ribonuclease H"/>
    <property type="match status" value="1"/>
</dbReference>
<evidence type="ECO:0000256" key="1">
    <source>
        <dbReference type="ARBA" id="ARBA00012493"/>
    </source>
</evidence>
<dbReference type="PROSITE" id="PS50994">
    <property type="entry name" value="INTEGRASE"/>
    <property type="match status" value="1"/>
</dbReference>
<dbReference type="GO" id="GO:0003676">
    <property type="term" value="F:nucleic acid binding"/>
    <property type="evidence" value="ECO:0007669"/>
    <property type="project" value="InterPro"/>
</dbReference>
<sequence length="378" mass="43003">MGLKDRLHFVLALFPWLGVVKMKSIARAYLWWPEMDKAITNLTKQCAMCLEWSENPPRSVLNSWPVPKGPGNRIHVDFLGPYKNMSFFLVIDAYSKWLYVKKVKDLTSKTTIGLLREYFSTWGVCQKLVSDNGPSLVSDEMERFLSSNGIVHIKTSPYHPASNGAAENAVRTFKNFLTKCNPTTMDIEFHIQRFLLSYNSTVHCSTKCTPAELHMGRKLSTAFDRLKIAVGTKGENKVVDNQIRDSQKRQQFYFRGNRNQKFGIDEEVMIKNYSSGPKWVSGLIVEVLSPVTYLVKSKTGVTKRHVDQIRKLVVDWEPSVPLDNIVFPPSPKVSSPIRTPIVTPVSTPETLVTVRRLPSPCLLSRPKRAIKPRQIFDC</sequence>